<dbReference type="InterPro" id="IPR002645">
    <property type="entry name" value="STAS_dom"/>
</dbReference>
<comment type="similarity">
    <text evidence="1 2">Belongs to the anti-sigma-factor antagonist family.</text>
</comment>
<accession>A0ABP6CDR7</accession>
<dbReference type="SUPFAM" id="SSF52091">
    <property type="entry name" value="SpoIIaa-like"/>
    <property type="match status" value="1"/>
</dbReference>
<dbReference type="EMBL" id="BAAARJ010000007">
    <property type="protein sequence ID" value="GAA2610602.1"/>
    <property type="molecule type" value="Genomic_DNA"/>
</dbReference>
<protein>
    <recommendedName>
        <fullName evidence="2">Anti-sigma factor antagonist</fullName>
    </recommendedName>
</protein>
<dbReference type="RefSeq" id="WP_344565272.1">
    <property type="nucleotide sequence ID" value="NZ_BAAARJ010000007.1"/>
</dbReference>
<evidence type="ECO:0000259" key="4">
    <source>
        <dbReference type="PROSITE" id="PS50801"/>
    </source>
</evidence>
<dbReference type="PANTHER" id="PTHR33495:SF2">
    <property type="entry name" value="ANTI-SIGMA FACTOR ANTAGONIST TM_1081-RELATED"/>
    <property type="match status" value="1"/>
</dbReference>
<name>A0ABP6CDR7_9ACTN</name>
<evidence type="ECO:0000256" key="1">
    <source>
        <dbReference type="ARBA" id="ARBA00009013"/>
    </source>
</evidence>
<dbReference type="Proteomes" id="UP001501447">
    <property type="component" value="Unassembled WGS sequence"/>
</dbReference>
<dbReference type="InterPro" id="IPR003658">
    <property type="entry name" value="Anti-sigma_ant"/>
</dbReference>
<organism evidence="5 6">
    <name type="scientific">Streptomyces axinellae</name>
    <dbReference type="NCBI Taxonomy" id="552788"/>
    <lineage>
        <taxon>Bacteria</taxon>
        <taxon>Bacillati</taxon>
        <taxon>Actinomycetota</taxon>
        <taxon>Actinomycetes</taxon>
        <taxon>Kitasatosporales</taxon>
        <taxon>Streptomycetaceae</taxon>
        <taxon>Streptomyces</taxon>
    </lineage>
</organism>
<dbReference type="InterPro" id="IPR036513">
    <property type="entry name" value="STAS_dom_sf"/>
</dbReference>
<dbReference type="NCBIfam" id="TIGR00377">
    <property type="entry name" value="ant_ant_sig"/>
    <property type="match status" value="1"/>
</dbReference>
<gene>
    <name evidence="5" type="ORF">GCM10009863_25220</name>
</gene>
<dbReference type="PROSITE" id="PS50801">
    <property type="entry name" value="STAS"/>
    <property type="match status" value="1"/>
</dbReference>
<dbReference type="PANTHER" id="PTHR33495">
    <property type="entry name" value="ANTI-SIGMA FACTOR ANTAGONIST TM_1081-RELATED-RELATED"/>
    <property type="match status" value="1"/>
</dbReference>
<evidence type="ECO:0000256" key="2">
    <source>
        <dbReference type="RuleBase" id="RU003749"/>
    </source>
</evidence>
<evidence type="ECO:0000313" key="6">
    <source>
        <dbReference type="Proteomes" id="UP001501447"/>
    </source>
</evidence>
<dbReference type="CDD" id="cd07043">
    <property type="entry name" value="STAS_anti-anti-sigma_factors"/>
    <property type="match status" value="1"/>
</dbReference>
<feature type="domain" description="STAS" evidence="4">
    <location>
        <begin position="29"/>
        <end position="141"/>
    </location>
</feature>
<feature type="compositionally biased region" description="Gly residues" evidence="3">
    <location>
        <begin position="178"/>
        <end position="191"/>
    </location>
</feature>
<dbReference type="Pfam" id="PF01740">
    <property type="entry name" value="STAS"/>
    <property type="match status" value="1"/>
</dbReference>
<comment type="caution">
    <text evidence="5">The sequence shown here is derived from an EMBL/GenBank/DDBJ whole genome shotgun (WGS) entry which is preliminary data.</text>
</comment>
<evidence type="ECO:0000313" key="5">
    <source>
        <dbReference type="EMBL" id="GAA2610602.1"/>
    </source>
</evidence>
<keyword evidence="6" id="KW-1185">Reference proteome</keyword>
<dbReference type="Gene3D" id="3.30.750.24">
    <property type="entry name" value="STAS domain"/>
    <property type="match status" value="1"/>
</dbReference>
<proteinExistence type="inferred from homology"/>
<reference evidence="6" key="1">
    <citation type="journal article" date="2019" name="Int. J. Syst. Evol. Microbiol.">
        <title>The Global Catalogue of Microorganisms (GCM) 10K type strain sequencing project: providing services to taxonomists for standard genome sequencing and annotation.</title>
        <authorList>
            <consortium name="The Broad Institute Genomics Platform"/>
            <consortium name="The Broad Institute Genome Sequencing Center for Infectious Disease"/>
            <person name="Wu L."/>
            <person name="Ma J."/>
        </authorList>
    </citation>
    <scope>NUCLEOTIDE SEQUENCE [LARGE SCALE GENOMIC DNA]</scope>
    <source>
        <strain evidence="6">JCM 16373</strain>
    </source>
</reference>
<evidence type="ECO:0000256" key="3">
    <source>
        <dbReference type="SAM" id="MobiDB-lite"/>
    </source>
</evidence>
<sequence>MASMAPHTDESRSLSSTAGSAGPDEGPAGAVLARLTRGRTVLELHGEIDLAVVLATTPQLYTLTASPRPRLVADLRPVTFIDCSGLAMLVDVRSRVLAGGGSFTMVCADPRVLRLLRITGLTSLLAPVAEPEEDDEALAGPEHPEGSETAATKAAGPDPGWPHRDGPDPGRPNAEGPGTDGPGADGPGTEGPGTENKGQGTVEGRET</sequence>
<feature type="region of interest" description="Disordered" evidence="3">
    <location>
        <begin position="128"/>
        <end position="207"/>
    </location>
</feature>
<feature type="region of interest" description="Disordered" evidence="3">
    <location>
        <begin position="1"/>
        <end position="29"/>
    </location>
</feature>